<dbReference type="RefSeq" id="WP_182670589.1">
    <property type="nucleotide sequence ID" value="NZ_JACHTE010000011.1"/>
</dbReference>
<dbReference type="GO" id="GO:0016788">
    <property type="term" value="F:hydrolase activity, acting on ester bonds"/>
    <property type="evidence" value="ECO:0007669"/>
    <property type="project" value="UniProtKB-ARBA"/>
</dbReference>
<keyword evidence="1" id="KW-0732">Signal</keyword>
<dbReference type="SUPFAM" id="SSF52266">
    <property type="entry name" value="SGNH hydrolase"/>
    <property type="match status" value="1"/>
</dbReference>
<organism evidence="2 3">
    <name type="scientific">Marilutibacter penaei</name>
    <dbReference type="NCBI Taxonomy" id="2759900"/>
    <lineage>
        <taxon>Bacteria</taxon>
        <taxon>Pseudomonadati</taxon>
        <taxon>Pseudomonadota</taxon>
        <taxon>Gammaproteobacteria</taxon>
        <taxon>Lysobacterales</taxon>
        <taxon>Lysobacteraceae</taxon>
        <taxon>Marilutibacter</taxon>
    </lineage>
</organism>
<evidence type="ECO:0000256" key="1">
    <source>
        <dbReference type="SAM" id="SignalP"/>
    </source>
</evidence>
<dbReference type="AlphaFoldDB" id="A0A7W3YFU0"/>
<evidence type="ECO:0000313" key="2">
    <source>
        <dbReference type="EMBL" id="MBB1089612.1"/>
    </source>
</evidence>
<sequence>MRLLIIILVLISIPCRAANPPESQQFVLFVGNSLTYVGNTPAVFDALAAANGKSVESDMIVQGGATLAQRVNDGSVARALETKRYDAVVLQERGGDLLCSFGPACCLESRKAIKSLASLAADSGTKAYLLGSYQGNPSASQALVSAESAAAVEAGISYLEVSEKLQVLRSTPQEFAWTDPDGVHPGPGIALLNAAVLYQALAGTAPVPSTFTVNAPIYEATSGLTESVRGAADPPPLTTTPASVTYPEELVHIVVDALPVPAGS</sequence>
<gene>
    <name evidence="2" type="ORF">H4F99_14095</name>
</gene>
<reference evidence="2 3" key="1">
    <citation type="submission" date="2020-07" db="EMBL/GenBank/DDBJ databases">
        <authorList>
            <person name="Xu S."/>
            <person name="Li A."/>
        </authorList>
    </citation>
    <scope>NUCLEOTIDE SEQUENCE [LARGE SCALE GENOMIC DNA]</scope>
    <source>
        <strain evidence="2 3">SG-8</strain>
    </source>
</reference>
<dbReference type="InterPro" id="IPR036514">
    <property type="entry name" value="SGNH_hydro_sf"/>
</dbReference>
<dbReference type="Proteomes" id="UP000552587">
    <property type="component" value="Unassembled WGS sequence"/>
</dbReference>
<dbReference type="EMBL" id="JACHTE010000011">
    <property type="protein sequence ID" value="MBB1089612.1"/>
    <property type="molecule type" value="Genomic_DNA"/>
</dbReference>
<evidence type="ECO:0000313" key="3">
    <source>
        <dbReference type="Proteomes" id="UP000552587"/>
    </source>
</evidence>
<proteinExistence type="predicted"/>
<feature type="chain" id="PRO_5031339636" evidence="1">
    <location>
        <begin position="18"/>
        <end position="264"/>
    </location>
</feature>
<protein>
    <submittedName>
        <fullName evidence="2">SGNH/GDSL hydrolase family protein</fullName>
    </submittedName>
</protein>
<keyword evidence="2" id="KW-0378">Hydrolase</keyword>
<name>A0A7W3YFU0_9GAMM</name>
<keyword evidence="3" id="KW-1185">Reference proteome</keyword>
<dbReference type="Gene3D" id="3.40.50.1110">
    <property type="entry name" value="SGNH hydrolase"/>
    <property type="match status" value="1"/>
</dbReference>
<accession>A0A7W3YFU0</accession>
<comment type="caution">
    <text evidence="2">The sequence shown here is derived from an EMBL/GenBank/DDBJ whole genome shotgun (WGS) entry which is preliminary data.</text>
</comment>
<feature type="signal peptide" evidence="1">
    <location>
        <begin position="1"/>
        <end position="17"/>
    </location>
</feature>